<organism evidence="4 5">
    <name type="scientific">Patellaria atrata CBS 101060</name>
    <dbReference type="NCBI Taxonomy" id="1346257"/>
    <lineage>
        <taxon>Eukaryota</taxon>
        <taxon>Fungi</taxon>
        <taxon>Dikarya</taxon>
        <taxon>Ascomycota</taxon>
        <taxon>Pezizomycotina</taxon>
        <taxon>Dothideomycetes</taxon>
        <taxon>Dothideomycetes incertae sedis</taxon>
        <taxon>Patellariales</taxon>
        <taxon>Patellariaceae</taxon>
        <taxon>Patellaria</taxon>
    </lineage>
</organism>
<feature type="chain" id="PRO_5040330171" description="Ubiquitin 3 binding protein But2 C-terminal domain-containing protein" evidence="1">
    <location>
        <begin position="19"/>
        <end position="321"/>
    </location>
</feature>
<accession>A0A9P4VQY9</accession>
<dbReference type="InterPro" id="IPR018620">
    <property type="entry name" value="Ubiquitin3-bd_protein_But2_C"/>
</dbReference>
<evidence type="ECO:0000259" key="3">
    <source>
        <dbReference type="Pfam" id="PF22799"/>
    </source>
</evidence>
<protein>
    <recommendedName>
        <fullName evidence="6">Ubiquitin 3 binding protein But2 C-terminal domain-containing protein</fullName>
    </recommendedName>
</protein>
<dbReference type="EMBL" id="MU006101">
    <property type="protein sequence ID" value="KAF2836999.1"/>
    <property type="molecule type" value="Genomic_DNA"/>
</dbReference>
<sequence>MRTAALAVALSLATGAFAKPAPTSCRFKLTGKGGPGGIIGQLSDGQNRIGQGLAASTYSIDKYGGVTDQDGRGCILTPPTSQWQCDQGAAPTPFFNVDCKGQLTYKNNPKFVACPTGDHGGFNIFTTAPAGQGGCVPLTLEADGCHKSCGSDVPAPAPADTCDHTKLTGLWEFPHLIVPVDSSAPDKSYGTSYFGTIGGTFNTIMNFDVKKEYSGKTCSLVFLLPEKKYLTTSDYAMSGPGNIRFAACDAVEEDVTWNSAPSINKDFGVFTFTPGTSKLIATFPCPAGKSIGVEMKGCDNTSLSWFQDYNPAPIGAYITVC</sequence>
<dbReference type="Pfam" id="PF22799">
    <property type="entry name" value="PIR1-like_C"/>
    <property type="match status" value="1"/>
</dbReference>
<feature type="signal peptide" evidence="1">
    <location>
        <begin position="1"/>
        <end position="18"/>
    </location>
</feature>
<evidence type="ECO:0000256" key="1">
    <source>
        <dbReference type="SAM" id="SignalP"/>
    </source>
</evidence>
<keyword evidence="5" id="KW-1185">Reference proteome</keyword>
<dbReference type="PANTHER" id="PTHR39613:SF1">
    <property type="entry name" value="ANCHORED CELL WALL PROTEIN, PUTATIVE (AFU_ORTHOLOGUE AFUA_4G08960)-RELATED"/>
    <property type="match status" value="1"/>
</dbReference>
<dbReference type="PANTHER" id="PTHR39613">
    <property type="entry name" value="ANCHORED CELL WALL PROTEIN, PUTATIVE (AFU_ORTHOLOGUE AFUA_4G08960)-RELATED"/>
    <property type="match status" value="1"/>
</dbReference>
<dbReference type="OrthoDB" id="4657524at2759"/>
<reference evidence="4" key="1">
    <citation type="journal article" date="2020" name="Stud. Mycol.">
        <title>101 Dothideomycetes genomes: a test case for predicting lifestyles and emergence of pathogens.</title>
        <authorList>
            <person name="Haridas S."/>
            <person name="Albert R."/>
            <person name="Binder M."/>
            <person name="Bloem J."/>
            <person name="Labutti K."/>
            <person name="Salamov A."/>
            <person name="Andreopoulos B."/>
            <person name="Baker S."/>
            <person name="Barry K."/>
            <person name="Bills G."/>
            <person name="Bluhm B."/>
            <person name="Cannon C."/>
            <person name="Castanera R."/>
            <person name="Culley D."/>
            <person name="Daum C."/>
            <person name="Ezra D."/>
            <person name="Gonzalez J."/>
            <person name="Henrissat B."/>
            <person name="Kuo A."/>
            <person name="Liang C."/>
            <person name="Lipzen A."/>
            <person name="Lutzoni F."/>
            <person name="Magnuson J."/>
            <person name="Mondo S."/>
            <person name="Nolan M."/>
            <person name="Ohm R."/>
            <person name="Pangilinan J."/>
            <person name="Park H.-J."/>
            <person name="Ramirez L."/>
            <person name="Alfaro M."/>
            <person name="Sun H."/>
            <person name="Tritt A."/>
            <person name="Yoshinaga Y."/>
            <person name="Zwiers L.-H."/>
            <person name="Turgeon B."/>
            <person name="Goodwin S."/>
            <person name="Spatafora J."/>
            <person name="Crous P."/>
            <person name="Grigoriev I."/>
        </authorList>
    </citation>
    <scope>NUCLEOTIDE SEQUENCE</scope>
    <source>
        <strain evidence="4">CBS 101060</strain>
    </source>
</reference>
<name>A0A9P4VQY9_9PEZI</name>
<evidence type="ECO:0000259" key="2">
    <source>
        <dbReference type="Pfam" id="PF09792"/>
    </source>
</evidence>
<dbReference type="Pfam" id="PF09792">
    <property type="entry name" value="But2"/>
    <property type="match status" value="1"/>
</dbReference>
<evidence type="ECO:0008006" key="6">
    <source>
        <dbReference type="Google" id="ProtNLM"/>
    </source>
</evidence>
<keyword evidence="1" id="KW-0732">Signal</keyword>
<evidence type="ECO:0000313" key="5">
    <source>
        <dbReference type="Proteomes" id="UP000799429"/>
    </source>
</evidence>
<gene>
    <name evidence="4" type="ORF">M501DRAFT_213428</name>
</gene>
<feature type="domain" description="Cell wall mannoprotein PIR1-like C-terminal" evidence="3">
    <location>
        <begin position="64"/>
        <end position="136"/>
    </location>
</feature>
<proteinExistence type="predicted"/>
<comment type="caution">
    <text evidence="4">The sequence shown here is derived from an EMBL/GenBank/DDBJ whole genome shotgun (WGS) entry which is preliminary data.</text>
</comment>
<dbReference type="AlphaFoldDB" id="A0A9P4VQY9"/>
<dbReference type="InterPro" id="IPR054508">
    <property type="entry name" value="PIR1-like_C"/>
</dbReference>
<dbReference type="Proteomes" id="UP000799429">
    <property type="component" value="Unassembled WGS sequence"/>
</dbReference>
<feature type="domain" description="Ubiquitin 3 binding protein But2 C-terminal" evidence="2">
    <location>
        <begin position="172"/>
        <end position="311"/>
    </location>
</feature>
<evidence type="ECO:0000313" key="4">
    <source>
        <dbReference type="EMBL" id="KAF2836999.1"/>
    </source>
</evidence>